<evidence type="ECO:0000313" key="2">
    <source>
        <dbReference type="Proteomes" id="UP000289900"/>
    </source>
</evidence>
<name>A0A411B1Q6_9CAUD</name>
<gene>
    <name evidence="1" type="primary">3</name>
    <name evidence="1" type="ORF">SEA_GUILLAUME_3</name>
</gene>
<sequence>MPQNRRNKRIQVRVRAEQTDGGYIISVFDRAGLLAKTECFHKTNVARTAAQAASVALGVSEGRIKISPLEYA</sequence>
<reference evidence="1 2" key="1">
    <citation type="submission" date="2019-01" db="EMBL/GenBank/DDBJ databases">
        <authorList>
            <person name="Klyczek K."/>
            <person name="Garlena R.A."/>
            <person name="Russell D.A."/>
            <person name="Pope W.H."/>
            <person name="Jacobs-Sera D."/>
            <person name="Hatfull G.F."/>
        </authorList>
    </citation>
    <scope>NUCLEOTIDE SEQUENCE [LARGE SCALE GENOMIC DNA]</scope>
</reference>
<evidence type="ECO:0000313" key="1">
    <source>
        <dbReference type="EMBL" id="QAX94289.1"/>
    </source>
</evidence>
<dbReference type="EMBL" id="MK450428">
    <property type="protein sequence ID" value="QAX94289.1"/>
    <property type="molecule type" value="Genomic_DNA"/>
</dbReference>
<organism evidence="1 2">
    <name type="scientific">Gordonia phage Guillaume</name>
    <dbReference type="NCBI Taxonomy" id="2510570"/>
    <lineage>
        <taxon>Viruses</taxon>
        <taxon>Duplodnaviria</taxon>
        <taxon>Heunggongvirae</taxon>
        <taxon>Uroviricota</taxon>
        <taxon>Caudoviricetes</taxon>
        <taxon>Woesvirus</taxon>
        <taxon>Woesvirus woes</taxon>
    </lineage>
</organism>
<dbReference type="Proteomes" id="UP000289900">
    <property type="component" value="Segment"/>
</dbReference>
<proteinExistence type="predicted"/>
<accession>A0A411B1Q6</accession>
<protein>
    <submittedName>
        <fullName evidence="1">Uncharacterized protein</fullName>
    </submittedName>
</protein>